<keyword evidence="2" id="KW-0716">Sensory transduction</keyword>
<dbReference type="OMA" id="EHWIFIP"/>
<dbReference type="GO" id="GO:0004984">
    <property type="term" value="F:olfactory receptor activity"/>
    <property type="evidence" value="ECO:0007669"/>
    <property type="project" value="InterPro"/>
</dbReference>
<keyword evidence="4" id="KW-0552">Olfaction</keyword>
<reference evidence="12" key="1">
    <citation type="submission" date="2025-08" db="UniProtKB">
        <authorList>
            <consortium name="Ensembl"/>
        </authorList>
    </citation>
    <scope>IDENTIFICATION</scope>
</reference>
<evidence type="ECO:0000256" key="1">
    <source>
        <dbReference type="ARBA" id="ARBA00004141"/>
    </source>
</evidence>
<evidence type="ECO:0000256" key="5">
    <source>
        <dbReference type="ARBA" id="ARBA00022989"/>
    </source>
</evidence>
<evidence type="ECO:0000259" key="11">
    <source>
        <dbReference type="PROSITE" id="PS50262"/>
    </source>
</evidence>
<evidence type="ECO:0000256" key="2">
    <source>
        <dbReference type="ARBA" id="ARBA00022606"/>
    </source>
</evidence>
<protein>
    <submittedName>
        <fullName evidence="12">Olfactory receptor family 51 subfamily M member 1</fullName>
    </submittedName>
</protein>
<feature type="transmembrane region" description="Helical" evidence="10">
    <location>
        <begin position="27"/>
        <end position="49"/>
    </location>
</feature>
<keyword evidence="3 10" id="KW-0812">Transmembrane</keyword>
<dbReference type="Ensembl" id="ENSCLAT00000024022.1">
    <property type="protein sequence ID" value="ENSCLAP00000023796.1"/>
    <property type="gene ID" value="ENSCLAG00000016333.1"/>
</dbReference>
<feature type="transmembrane region" description="Helical" evidence="10">
    <location>
        <begin position="139"/>
        <end position="160"/>
    </location>
</feature>
<dbReference type="PRINTS" id="PR00245">
    <property type="entry name" value="OLFACTORYR"/>
</dbReference>
<evidence type="ECO:0000256" key="9">
    <source>
        <dbReference type="ARBA" id="ARBA00023224"/>
    </source>
</evidence>
<dbReference type="PANTHER" id="PTHR26450:SF44">
    <property type="entry name" value="OLFACTORY RECEPTOR 51M1"/>
    <property type="match status" value="1"/>
</dbReference>
<feature type="transmembrane region" description="Helical" evidence="10">
    <location>
        <begin position="106"/>
        <end position="127"/>
    </location>
</feature>
<evidence type="ECO:0000256" key="4">
    <source>
        <dbReference type="ARBA" id="ARBA00022725"/>
    </source>
</evidence>
<dbReference type="Gene3D" id="1.20.1070.10">
    <property type="entry name" value="Rhodopsin 7-helix transmembrane proteins"/>
    <property type="match status" value="1"/>
</dbReference>
<keyword evidence="9" id="KW-0807">Transducer</keyword>
<evidence type="ECO:0000313" key="12">
    <source>
        <dbReference type="Ensembl" id="ENSCLAP00000023796.1"/>
    </source>
</evidence>
<feature type="transmembrane region" description="Helical" evidence="10">
    <location>
        <begin position="243"/>
        <end position="268"/>
    </location>
</feature>
<dbReference type="PROSITE" id="PS50262">
    <property type="entry name" value="G_PROTEIN_RECEP_F1_2"/>
    <property type="match status" value="1"/>
</dbReference>
<keyword evidence="7 10" id="KW-0472">Membrane</keyword>
<dbReference type="InterPro" id="IPR050402">
    <property type="entry name" value="OR51/52/56-like"/>
</dbReference>
<evidence type="ECO:0000256" key="6">
    <source>
        <dbReference type="ARBA" id="ARBA00023040"/>
    </source>
</evidence>
<feature type="domain" description="G-protein coupled receptors family 1 profile" evidence="11">
    <location>
        <begin position="42"/>
        <end position="271"/>
    </location>
</feature>
<evidence type="ECO:0000256" key="8">
    <source>
        <dbReference type="ARBA" id="ARBA00023170"/>
    </source>
</evidence>
<dbReference type="InterPro" id="IPR017452">
    <property type="entry name" value="GPCR_Rhodpsn_7TM"/>
</dbReference>
<dbReference type="AlphaFoldDB" id="A0A8C2W696"/>
<reference evidence="12" key="2">
    <citation type="submission" date="2025-09" db="UniProtKB">
        <authorList>
            <consortium name="Ensembl"/>
        </authorList>
    </citation>
    <scope>IDENTIFICATION</scope>
</reference>
<dbReference type="InterPro" id="IPR000725">
    <property type="entry name" value="Olfact_rcpt"/>
</dbReference>
<proteinExistence type="predicted"/>
<gene>
    <name evidence="12" type="primary">OR51M1</name>
</gene>
<organism evidence="12 13">
    <name type="scientific">Chinchilla lanigera</name>
    <name type="common">Long-tailed chinchilla</name>
    <name type="synonym">Chinchilla villidera</name>
    <dbReference type="NCBI Taxonomy" id="34839"/>
    <lineage>
        <taxon>Eukaryota</taxon>
        <taxon>Metazoa</taxon>
        <taxon>Chordata</taxon>
        <taxon>Craniata</taxon>
        <taxon>Vertebrata</taxon>
        <taxon>Euteleostomi</taxon>
        <taxon>Mammalia</taxon>
        <taxon>Eutheria</taxon>
        <taxon>Euarchontoglires</taxon>
        <taxon>Glires</taxon>
        <taxon>Rodentia</taxon>
        <taxon>Hystricomorpha</taxon>
        <taxon>Chinchillidae</taxon>
        <taxon>Chinchilla</taxon>
    </lineage>
</organism>
<name>A0A8C2W696_CHILA</name>
<keyword evidence="6" id="KW-0297">G-protein coupled receptor</keyword>
<dbReference type="GeneTree" id="ENSGT01150000286905"/>
<evidence type="ECO:0000256" key="3">
    <source>
        <dbReference type="ARBA" id="ARBA00022692"/>
    </source>
</evidence>
<accession>A0A8C2W696</accession>
<dbReference type="SUPFAM" id="SSF81321">
    <property type="entry name" value="Family A G protein-coupled receptor-like"/>
    <property type="match status" value="1"/>
</dbReference>
<keyword evidence="8" id="KW-0675">Receptor</keyword>
<feature type="transmembrane region" description="Helical" evidence="10">
    <location>
        <begin position="69"/>
        <end position="94"/>
    </location>
</feature>
<feature type="transmembrane region" description="Helical" evidence="10">
    <location>
        <begin position="204"/>
        <end position="223"/>
    </location>
</feature>
<sequence>IILSNITHFNPVLSFTGFPGLEAIQHWILIPFFFMYLVASSGNCFILIIINTNPQARGFSSVAQPTYKLLSLGVLTVLGLSVSIVPTTMGIILFNSRSIYFEVCQIQMFCIHSLSFMESAVLLVMPFDCFVAICHPLRYSVIIISQPVIMVGLCVILRGPVAFFPPVLLLKAFLYCDPLVLLHSFCLQQEVIHLACIDTTFSNLYALTLGVFTAMMDMLLTALPYTSILHTVAELGSRKEQLSAFQTCTSHLCAVLIFFVSMLGLSLVHHF</sequence>
<dbReference type="GO" id="GO:0005886">
    <property type="term" value="C:plasma membrane"/>
    <property type="evidence" value="ECO:0007669"/>
    <property type="project" value="TreeGrafter"/>
</dbReference>
<keyword evidence="13" id="KW-1185">Reference proteome</keyword>
<dbReference type="Pfam" id="PF13853">
    <property type="entry name" value="7tm_4"/>
    <property type="match status" value="1"/>
</dbReference>
<evidence type="ECO:0000256" key="7">
    <source>
        <dbReference type="ARBA" id="ARBA00023136"/>
    </source>
</evidence>
<keyword evidence="5 10" id="KW-1133">Transmembrane helix</keyword>
<evidence type="ECO:0000256" key="10">
    <source>
        <dbReference type="SAM" id="Phobius"/>
    </source>
</evidence>
<comment type="subcellular location">
    <subcellularLocation>
        <location evidence="1">Membrane</location>
        <topology evidence="1">Multi-pass membrane protein</topology>
    </subcellularLocation>
</comment>
<dbReference type="Proteomes" id="UP000694398">
    <property type="component" value="Unassembled WGS sequence"/>
</dbReference>
<evidence type="ECO:0000313" key="13">
    <source>
        <dbReference type="Proteomes" id="UP000694398"/>
    </source>
</evidence>
<dbReference type="PANTHER" id="PTHR26450">
    <property type="entry name" value="OLFACTORY RECEPTOR 56B1-RELATED"/>
    <property type="match status" value="1"/>
</dbReference>
<dbReference type="GO" id="GO:0004930">
    <property type="term" value="F:G protein-coupled receptor activity"/>
    <property type="evidence" value="ECO:0007669"/>
    <property type="project" value="UniProtKB-KW"/>
</dbReference>